<reference evidence="2 3" key="1">
    <citation type="submission" date="2017-10" db="EMBL/GenBank/DDBJ databases">
        <title>Sequencing the genomes of 1000 actinobacteria strains.</title>
        <authorList>
            <person name="Klenk H.-P."/>
        </authorList>
    </citation>
    <scope>NUCLEOTIDE SEQUENCE [LARGE SCALE GENOMIC DNA]</scope>
    <source>
        <strain evidence="2 3">DSM 46092</strain>
    </source>
</reference>
<dbReference type="Proteomes" id="UP000243542">
    <property type="component" value="Unassembled WGS sequence"/>
</dbReference>
<evidence type="ECO:0000259" key="1">
    <source>
        <dbReference type="PROSITE" id="PS50222"/>
    </source>
</evidence>
<keyword evidence="3" id="KW-1185">Reference proteome</keyword>
<dbReference type="PROSITE" id="PS50222">
    <property type="entry name" value="EF_HAND_2"/>
    <property type="match status" value="2"/>
</dbReference>
<dbReference type="GO" id="GO:0005509">
    <property type="term" value="F:calcium ion binding"/>
    <property type="evidence" value="ECO:0007669"/>
    <property type="project" value="InterPro"/>
</dbReference>
<dbReference type="EMBL" id="PDJK01000001">
    <property type="protein sequence ID" value="PFG56747.1"/>
    <property type="molecule type" value="Genomic_DNA"/>
</dbReference>
<organism evidence="2 3">
    <name type="scientific">Amycolatopsis sulphurea</name>
    <dbReference type="NCBI Taxonomy" id="76022"/>
    <lineage>
        <taxon>Bacteria</taxon>
        <taxon>Bacillati</taxon>
        <taxon>Actinomycetota</taxon>
        <taxon>Actinomycetes</taxon>
        <taxon>Pseudonocardiales</taxon>
        <taxon>Pseudonocardiaceae</taxon>
        <taxon>Amycolatopsis</taxon>
    </lineage>
</organism>
<evidence type="ECO:0000313" key="3">
    <source>
        <dbReference type="Proteomes" id="UP000243542"/>
    </source>
</evidence>
<accession>A0A2A9FZ51</accession>
<proteinExistence type="predicted"/>
<evidence type="ECO:0000313" key="2">
    <source>
        <dbReference type="EMBL" id="PFG56747.1"/>
    </source>
</evidence>
<dbReference type="Pfam" id="PF13499">
    <property type="entry name" value="EF-hand_7"/>
    <property type="match status" value="1"/>
</dbReference>
<dbReference type="PROSITE" id="PS00018">
    <property type="entry name" value="EF_HAND_1"/>
    <property type="match status" value="2"/>
</dbReference>
<feature type="domain" description="EF-hand" evidence="1">
    <location>
        <begin position="5"/>
        <end position="40"/>
    </location>
</feature>
<dbReference type="Gene3D" id="1.10.238.10">
    <property type="entry name" value="EF-hand"/>
    <property type="match status" value="1"/>
</dbReference>
<dbReference type="CDD" id="cd00051">
    <property type="entry name" value="EFh"/>
    <property type="match status" value="1"/>
</dbReference>
<dbReference type="AlphaFoldDB" id="A0A2A9FZ51"/>
<gene>
    <name evidence="2" type="ORF">ATK36_0270</name>
</gene>
<dbReference type="InterPro" id="IPR018247">
    <property type="entry name" value="EF_Hand_1_Ca_BS"/>
</dbReference>
<dbReference type="InterPro" id="IPR002048">
    <property type="entry name" value="EF_hand_dom"/>
</dbReference>
<feature type="domain" description="EF-hand" evidence="1">
    <location>
        <begin position="134"/>
        <end position="169"/>
    </location>
</feature>
<dbReference type="SUPFAM" id="SSF47473">
    <property type="entry name" value="EF-hand"/>
    <property type="match status" value="1"/>
</dbReference>
<protein>
    <submittedName>
        <fullName evidence="2">Ca2+-binding EF-hand superfamily protein</fullName>
    </submittedName>
</protein>
<dbReference type="InterPro" id="IPR011992">
    <property type="entry name" value="EF-hand-dom_pair"/>
</dbReference>
<sequence length="178" mass="19421">MTAAIRNDRLRKRFEKWDADGDGVIERSDYAAEADRIIAGFNASPTEPSARAVRDAYVAMFDFLAEKARIGANGSMNPDQFQKVVEQQLFQEGDAGFNRVLRPTISAIVGLCDTDGDGMIGPAEFRTWMRAIGVDEAASKDAFATIDADGDGRLTVDELVQAVRDYHFGTLEVPLLGA</sequence>
<dbReference type="RefSeq" id="WP_098509463.1">
    <property type="nucleotide sequence ID" value="NZ_JBIAKZ010000035.1"/>
</dbReference>
<dbReference type="Pfam" id="PF13202">
    <property type="entry name" value="EF-hand_5"/>
    <property type="match status" value="1"/>
</dbReference>
<comment type="caution">
    <text evidence="2">The sequence shown here is derived from an EMBL/GenBank/DDBJ whole genome shotgun (WGS) entry which is preliminary data.</text>
</comment>
<name>A0A2A9FZ51_9PSEU</name>
<dbReference type="SMART" id="SM00054">
    <property type="entry name" value="EFh"/>
    <property type="match status" value="3"/>
</dbReference>